<proteinExistence type="predicted"/>
<keyword evidence="2" id="KW-0269">Exonuclease</keyword>
<sequence>MGAGLVVGGLAHVPALVARRRPLPGHGPEPGDDAVADLTVLAFNTLEVVPAAVLADLVVAHGADVAVLPETTRATAGAAAAVLADRGWPVRCLVADGRRSGPTALLLAERLGPRAVETIPGAMGGLAARAQDPGSPVPLVVAAHPEAPGALRLLAAWRSEGRALVERWRDEPGLVLAGDLNATLDHPWMRRWEPAVDAARAVGRATAGTWPAWAASWWSAPIDHVLVDPRAWRVLSVRVLPATGGSDHRPVLARLRART</sequence>
<dbReference type="Proteomes" id="UP000199012">
    <property type="component" value="Unassembled WGS sequence"/>
</dbReference>
<dbReference type="EMBL" id="FOKA01000002">
    <property type="protein sequence ID" value="SFA81336.1"/>
    <property type="molecule type" value="Genomic_DNA"/>
</dbReference>
<keyword evidence="2" id="KW-0378">Hydrolase</keyword>
<keyword evidence="2" id="KW-0255">Endonuclease</keyword>
<protein>
    <submittedName>
        <fullName evidence="2">Uncharacterized conserved protein YafD, endonuclease/exonuclease/phosphatase (EEP) superfamily</fullName>
    </submittedName>
</protein>
<dbReference type="Gene3D" id="3.60.10.10">
    <property type="entry name" value="Endonuclease/exonuclease/phosphatase"/>
    <property type="match status" value="1"/>
</dbReference>
<accession>A0A1I0W082</accession>
<dbReference type="InterPro" id="IPR036691">
    <property type="entry name" value="Endo/exonu/phosph_ase_sf"/>
</dbReference>
<evidence type="ECO:0000313" key="2">
    <source>
        <dbReference type="EMBL" id="SFA81336.1"/>
    </source>
</evidence>
<dbReference type="AlphaFoldDB" id="A0A1I0W082"/>
<dbReference type="RefSeq" id="WP_139224278.1">
    <property type="nucleotide sequence ID" value="NZ_BONM01000001.1"/>
</dbReference>
<dbReference type="GO" id="GO:0004519">
    <property type="term" value="F:endonuclease activity"/>
    <property type="evidence" value="ECO:0007669"/>
    <property type="project" value="UniProtKB-KW"/>
</dbReference>
<keyword evidence="3" id="KW-1185">Reference proteome</keyword>
<organism evidence="2 3">
    <name type="scientific">Cellulomonas marina</name>
    <dbReference type="NCBI Taxonomy" id="988821"/>
    <lineage>
        <taxon>Bacteria</taxon>
        <taxon>Bacillati</taxon>
        <taxon>Actinomycetota</taxon>
        <taxon>Actinomycetes</taxon>
        <taxon>Micrococcales</taxon>
        <taxon>Cellulomonadaceae</taxon>
        <taxon>Cellulomonas</taxon>
    </lineage>
</organism>
<dbReference type="GO" id="GO:0004527">
    <property type="term" value="F:exonuclease activity"/>
    <property type="evidence" value="ECO:0007669"/>
    <property type="project" value="UniProtKB-KW"/>
</dbReference>
<gene>
    <name evidence="2" type="ORF">SAMN05421867_10246</name>
</gene>
<reference evidence="2 3" key="1">
    <citation type="submission" date="2016-10" db="EMBL/GenBank/DDBJ databases">
        <authorList>
            <person name="de Groot N.N."/>
        </authorList>
    </citation>
    <scope>NUCLEOTIDE SEQUENCE [LARGE SCALE GENOMIC DNA]</scope>
    <source>
        <strain evidence="2 3">CGMCC 4.6945</strain>
    </source>
</reference>
<dbReference type="SUPFAM" id="SSF56219">
    <property type="entry name" value="DNase I-like"/>
    <property type="match status" value="1"/>
</dbReference>
<dbReference type="Pfam" id="PF03372">
    <property type="entry name" value="Exo_endo_phos"/>
    <property type="match status" value="1"/>
</dbReference>
<dbReference type="STRING" id="988821.SAMN05421867_10246"/>
<dbReference type="OrthoDB" id="2340043at2"/>
<dbReference type="InterPro" id="IPR005135">
    <property type="entry name" value="Endo/exonuclease/phosphatase"/>
</dbReference>
<keyword evidence="2" id="KW-0540">Nuclease</keyword>
<name>A0A1I0W082_9CELL</name>
<evidence type="ECO:0000259" key="1">
    <source>
        <dbReference type="Pfam" id="PF03372"/>
    </source>
</evidence>
<feature type="domain" description="Endonuclease/exonuclease/phosphatase" evidence="1">
    <location>
        <begin position="53"/>
        <end position="248"/>
    </location>
</feature>
<evidence type="ECO:0000313" key="3">
    <source>
        <dbReference type="Proteomes" id="UP000199012"/>
    </source>
</evidence>